<organism evidence="5 7">
    <name type="scientific">Polarella glacialis</name>
    <name type="common">Dinoflagellate</name>
    <dbReference type="NCBI Taxonomy" id="89957"/>
    <lineage>
        <taxon>Eukaryota</taxon>
        <taxon>Sar</taxon>
        <taxon>Alveolata</taxon>
        <taxon>Dinophyceae</taxon>
        <taxon>Suessiales</taxon>
        <taxon>Suessiaceae</taxon>
        <taxon>Polarella</taxon>
    </lineage>
</organism>
<keyword evidence="2" id="KW-0808">Transferase</keyword>
<dbReference type="PANTHER" id="PTHR12203">
    <property type="entry name" value="KDEL LYS-ASP-GLU-LEU CONTAINING - RELATED"/>
    <property type="match status" value="1"/>
</dbReference>
<keyword evidence="3" id="KW-0732">Signal</keyword>
<dbReference type="EMBL" id="CAJNNW010034522">
    <property type="protein sequence ID" value="CAE8723036.1"/>
    <property type="molecule type" value="Genomic_DNA"/>
</dbReference>
<evidence type="ECO:0000256" key="3">
    <source>
        <dbReference type="SAM" id="SignalP"/>
    </source>
</evidence>
<dbReference type="InterPro" id="IPR006598">
    <property type="entry name" value="CAP10"/>
</dbReference>
<dbReference type="EMBL" id="CAJNNV010033155">
    <property type="protein sequence ID" value="CAE8642384.1"/>
    <property type="molecule type" value="Genomic_DNA"/>
</dbReference>
<dbReference type="SMART" id="SM00672">
    <property type="entry name" value="CAP10"/>
    <property type="match status" value="1"/>
</dbReference>
<keyword evidence="7" id="KW-1185">Reference proteome</keyword>
<dbReference type="Pfam" id="PF05686">
    <property type="entry name" value="Glyco_transf_90"/>
    <property type="match status" value="1"/>
</dbReference>
<feature type="signal peptide" evidence="3">
    <location>
        <begin position="1"/>
        <end position="26"/>
    </location>
</feature>
<evidence type="ECO:0000313" key="5">
    <source>
        <dbReference type="EMBL" id="CAE8642384.1"/>
    </source>
</evidence>
<evidence type="ECO:0000313" key="6">
    <source>
        <dbReference type="EMBL" id="CAE8723036.1"/>
    </source>
</evidence>
<reference evidence="5" key="1">
    <citation type="submission" date="2021-02" db="EMBL/GenBank/DDBJ databases">
        <authorList>
            <person name="Dougan E. K."/>
            <person name="Rhodes N."/>
            <person name="Thang M."/>
            <person name="Chan C."/>
        </authorList>
    </citation>
    <scope>NUCLEOTIDE SEQUENCE</scope>
</reference>
<dbReference type="OrthoDB" id="406731at2759"/>
<dbReference type="GO" id="GO:0016740">
    <property type="term" value="F:transferase activity"/>
    <property type="evidence" value="ECO:0007669"/>
    <property type="project" value="UniProtKB-KW"/>
</dbReference>
<protein>
    <recommendedName>
        <fullName evidence="4">Glycosyl transferase CAP10 domain-containing protein</fullName>
    </recommendedName>
</protein>
<evidence type="ECO:0000256" key="1">
    <source>
        <dbReference type="ARBA" id="ARBA00010118"/>
    </source>
</evidence>
<dbReference type="Proteomes" id="UP000654075">
    <property type="component" value="Unassembled WGS sequence"/>
</dbReference>
<name>A0A813HVJ7_POLGL</name>
<dbReference type="PANTHER" id="PTHR12203:SF35">
    <property type="entry name" value="PROTEIN O-GLUCOSYLTRANSFERASE 1"/>
    <property type="match status" value="1"/>
</dbReference>
<feature type="domain" description="Glycosyl transferase CAP10" evidence="4">
    <location>
        <begin position="271"/>
        <end position="554"/>
    </location>
</feature>
<evidence type="ECO:0000313" key="7">
    <source>
        <dbReference type="Proteomes" id="UP000654075"/>
    </source>
</evidence>
<comment type="similarity">
    <text evidence="1">Belongs to the glycosyltransferase 90 family.</text>
</comment>
<proteinExistence type="inferred from homology"/>
<dbReference type="InterPro" id="IPR051091">
    <property type="entry name" value="O-Glucosyltr/Glycosyltrsf_90"/>
</dbReference>
<evidence type="ECO:0000259" key="4">
    <source>
        <dbReference type="SMART" id="SM00672"/>
    </source>
</evidence>
<gene>
    <name evidence="5" type="ORF">PGLA1383_LOCUS56886</name>
    <name evidence="6" type="ORF">PGLA2088_LOCUS42896</name>
</gene>
<accession>A0A813HVJ7</accession>
<evidence type="ECO:0000256" key="2">
    <source>
        <dbReference type="ARBA" id="ARBA00022679"/>
    </source>
</evidence>
<feature type="chain" id="PRO_5035596342" description="Glycosyl transferase CAP10 domain-containing protein" evidence="3">
    <location>
        <begin position="27"/>
        <end position="562"/>
    </location>
</feature>
<dbReference type="AlphaFoldDB" id="A0A813HVJ7"/>
<sequence>MKQAMTGGAAWLLGSILTSFPRATSGNELCWDDGHNSFERCCRAAGGLAPEQCWTAASFNEHFCCHPLPAGYAECLEGFEGKVLAKLGRLEPELALALASGLEYADHALVLSQVLDLYRHMLSVQPLKLWTLACASPRSPWLWSDGCECCDPAELDNCEAGEAAAAQAATKYSQCCYPVYARQVRQPPDERLEAEIQRHLGSIQVQPGRIAEGVSTTRWRVSQYLHAGACVISIRGRRVESCKEDLACPGFDCSYLRALLQTVAIVHEINPLPDMDFVLNAADATISHFGELPVFTRAGTRWTNTLALPSEWQLHPHQCRMQVEKAFHAGAAVPWEERAPRLIWRGSRSNCRMPDCDIAAADDDAQAMEKCGRLAEGRWRECQWNFTTWLKMPRGRLVWMGRFNPAIDAKLVLGRFENRFQKFPLDAEFEAFLRSEDLISEPVTLEEHARFKYAIAVEGDSAPDRVFWQLFTGSVVIIPDGPWKDMLSVLGPEPFVHFVPVRYDLGDLPEKIAWLQQNDDQALQIARAGMAFAHRYLTCDGILYFVDRLLRAFELRTRGLGA</sequence>
<dbReference type="Proteomes" id="UP000626109">
    <property type="component" value="Unassembled WGS sequence"/>
</dbReference>
<comment type="caution">
    <text evidence="5">The sequence shown here is derived from an EMBL/GenBank/DDBJ whole genome shotgun (WGS) entry which is preliminary data.</text>
</comment>